<comment type="caution">
    <text evidence="2">The sequence shown here is derived from an EMBL/GenBank/DDBJ whole genome shotgun (WGS) entry which is preliminary data.</text>
</comment>
<name>A0A0G0PXI2_9BACT</name>
<accession>A0A0G0PXI2</accession>
<evidence type="ECO:0000313" key="3">
    <source>
        <dbReference type="Proteomes" id="UP000034137"/>
    </source>
</evidence>
<gene>
    <name evidence="2" type="ORF">UT64_C0028G0004</name>
</gene>
<feature type="transmembrane region" description="Helical" evidence="1">
    <location>
        <begin position="12"/>
        <end position="33"/>
    </location>
</feature>
<organism evidence="2 3">
    <name type="scientific">Candidatus Falkowbacteria bacterium GW2011_GWF2_39_8</name>
    <dbReference type="NCBI Taxonomy" id="1618642"/>
    <lineage>
        <taxon>Bacteria</taxon>
        <taxon>Candidatus Falkowiibacteriota</taxon>
    </lineage>
</organism>
<dbReference type="EMBL" id="LBXO01000028">
    <property type="protein sequence ID" value="KKR32588.1"/>
    <property type="molecule type" value="Genomic_DNA"/>
</dbReference>
<protein>
    <submittedName>
        <fullName evidence="2">Uncharacterized protein</fullName>
    </submittedName>
</protein>
<evidence type="ECO:0000256" key="1">
    <source>
        <dbReference type="SAM" id="Phobius"/>
    </source>
</evidence>
<sequence length="101" mass="11656">MLTFKKLDKKKLLLYSLIILTMISGMVILLYRYGLVGNTHSNVFKKQESPTVRNVQINNINTANFKIFENPSFKALKETVVEQKNFMVGNKDPFNSKIDNK</sequence>
<keyword evidence="1" id="KW-0812">Transmembrane</keyword>
<dbReference type="Proteomes" id="UP000034137">
    <property type="component" value="Unassembled WGS sequence"/>
</dbReference>
<evidence type="ECO:0000313" key="2">
    <source>
        <dbReference type="EMBL" id="KKR32588.1"/>
    </source>
</evidence>
<dbReference type="AlphaFoldDB" id="A0A0G0PXI2"/>
<proteinExistence type="predicted"/>
<keyword evidence="1" id="KW-0472">Membrane</keyword>
<reference evidence="2 3" key="1">
    <citation type="journal article" date="2015" name="Nature">
        <title>rRNA introns, odd ribosomes, and small enigmatic genomes across a large radiation of phyla.</title>
        <authorList>
            <person name="Brown C.T."/>
            <person name="Hug L.A."/>
            <person name="Thomas B.C."/>
            <person name="Sharon I."/>
            <person name="Castelle C.J."/>
            <person name="Singh A."/>
            <person name="Wilkins M.J."/>
            <person name="Williams K.H."/>
            <person name="Banfield J.F."/>
        </authorList>
    </citation>
    <scope>NUCLEOTIDE SEQUENCE [LARGE SCALE GENOMIC DNA]</scope>
</reference>
<keyword evidence="1" id="KW-1133">Transmembrane helix</keyword>